<evidence type="ECO:0000313" key="2">
    <source>
        <dbReference type="Proteomes" id="UP000295680"/>
    </source>
</evidence>
<dbReference type="OrthoDB" id="4961576at2"/>
<evidence type="ECO:0000313" key="1">
    <source>
        <dbReference type="EMBL" id="TCO55671.1"/>
    </source>
</evidence>
<dbReference type="RefSeq" id="WP_132121685.1">
    <property type="nucleotide sequence ID" value="NZ_SLWS01000007.1"/>
</dbReference>
<dbReference type="Gene3D" id="3.30.70.1230">
    <property type="entry name" value="Nucleotide cyclase"/>
    <property type="match status" value="1"/>
</dbReference>
<organism evidence="1 2">
    <name type="scientific">Actinocrispum wychmicini</name>
    <dbReference type="NCBI Taxonomy" id="1213861"/>
    <lineage>
        <taxon>Bacteria</taxon>
        <taxon>Bacillati</taxon>
        <taxon>Actinomycetota</taxon>
        <taxon>Actinomycetes</taxon>
        <taxon>Pseudonocardiales</taxon>
        <taxon>Pseudonocardiaceae</taxon>
        <taxon>Actinocrispum</taxon>
    </lineage>
</organism>
<name>A0A4R2J8P9_9PSEU</name>
<reference evidence="1 2" key="1">
    <citation type="submission" date="2019-03" db="EMBL/GenBank/DDBJ databases">
        <title>Genomic Encyclopedia of Type Strains, Phase IV (KMG-IV): sequencing the most valuable type-strain genomes for metagenomic binning, comparative biology and taxonomic classification.</title>
        <authorList>
            <person name="Goeker M."/>
        </authorList>
    </citation>
    <scope>NUCLEOTIDE SEQUENCE [LARGE SCALE GENOMIC DNA]</scope>
    <source>
        <strain evidence="1 2">DSM 45934</strain>
    </source>
</reference>
<comment type="caution">
    <text evidence="1">The sequence shown here is derived from an EMBL/GenBank/DDBJ whole genome shotgun (WGS) entry which is preliminary data.</text>
</comment>
<dbReference type="EMBL" id="SLWS01000007">
    <property type="protein sequence ID" value="TCO55671.1"/>
    <property type="molecule type" value="Genomic_DNA"/>
</dbReference>
<sequence>MSTEFRDGPLAWWSDWIPWHRRWRFAPAVRVCMAVDIEQFSRFTHREAVRAQKRLLWMAHRARQHAGIQEGHVVLQRAGDGQLAILPPALDGAAVIPQLQEGIQAALRDTNSELSDHARIRLRVALYQGHVSPGDNGWVGHATTAVHRLLDSTPARQALRDHPPADFVLIVGADIYRDYIRTHPNHIGQNAFHQVNVDTPAKNFTEPAWIYLPTSRQ</sequence>
<dbReference type="Proteomes" id="UP000295680">
    <property type="component" value="Unassembled WGS sequence"/>
</dbReference>
<keyword evidence="2" id="KW-1185">Reference proteome</keyword>
<dbReference type="AlphaFoldDB" id="A0A4R2J8P9"/>
<gene>
    <name evidence="1" type="ORF">EV192_10793</name>
</gene>
<dbReference type="InterPro" id="IPR029787">
    <property type="entry name" value="Nucleotide_cyclase"/>
</dbReference>
<proteinExistence type="predicted"/>
<evidence type="ECO:0008006" key="3">
    <source>
        <dbReference type="Google" id="ProtNLM"/>
    </source>
</evidence>
<dbReference type="SUPFAM" id="SSF55073">
    <property type="entry name" value="Nucleotide cyclase"/>
    <property type="match status" value="1"/>
</dbReference>
<protein>
    <recommendedName>
        <fullName evidence="3">Guanylate cyclase domain-containing protein</fullName>
    </recommendedName>
</protein>
<accession>A0A4R2J8P9</accession>